<organism evidence="9 10">
    <name type="scientific">Thiohalocapsa halophila</name>
    <dbReference type="NCBI Taxonomy" id="69359"/>
    <lineage>
        <taxon>Bacteria</taxon>
        <taxon>Pseudomonadati</taxon>
        <taxon>Pseudomonadota</taxon>
        <taxon>Gammaproteobacteria</taxon>
        <taxon>Chromatiales</taxon>
        <taxon>Chromatiaceae</taxon>
        <taxon>Thiohalocapsa</taxon>
    </lineage>
</organism>
<dbReference type="SUPFAM" id="SSF53335">
    <property type="entry name" value="S-adenosyl-L-methionine-dependent methyltransferases"/>
    <property type="match status" value="1"/>
</dbReference>
<feature type="binding site" evidence="7">
    <location>
        <position position="119"/>
    </location>
    <ligand>
        <name>S-adenosyl-L-methionine</name>
        <dbReference type="ChEBI" id="CHEBI:59789"/>
    </ligand>
</feature>
<feature type="binding site" evidence="7">
    <location>
        <position position="144"/>
    </location>
    <ligand>
        <name>S-adenosyl-L-methionine</name>
        <dbReference type="ChEBI" id="CHEBI:59789"/>
    </ligand>
</feature>
<dbReference type="HAMAP" id="MF_01057">
    <property type="entry name" value="tRNA_methyltr_TrmB"/>
    <property type="match status" value="1"/>
</dbReference>
<evidence type="ECO:0000256" key="3">
    <source>
        <dbReference type="ARBA" id="ARBA00022603"/>
    </source>
</evidence>
<dbReference type="InterPro" id="IPR029063">
    <property type="entry name" value="SAM-dependent_MTases_sf"/>
</dbReference>
<comment type="pathway">
    <text evidence="7">tRNA modification; N(7)-methylguanine-tRNA biosynthesis.</text>
</comment>
<dbReference type="InterPro" id="IPR055361">
    <property type="entry name" value="tRNA_methyltr_TrmB_bact"/>
</dbReference>
<keyword evidence="4 7" id="KW-0808">Transferase</keyword>
<keyword evidence="5 7" id="KW-0949">S-adenosyl-L-methionine</keyword>
<comment type="similarity">
    <text evidence="7">Belongs to the class I-like SAM-binding methyltransferase superfamily. TrmB family.</text>
</comment>
<comment type="caution">
    <text evidence="9">The sequence shown here is derived from an EMBL/GenBank/DDBJ whole genome shotgun (WGS) entry which is preliminary data.</text>
</comment>
<sequence length="293" mass="32126">MGRDHSAGPAPAQYCRRGDAPTGTRPHARPAACLPDGACCCTPAHQTPARSLAPVTHLADPDQPHHRPVRSFVLREGRLTAGQQRAFETLWPRFGVDWQPGTLLDPTALFDSPRPVVLEIGFGNGESLAAQAAADPARNYLGLEVHRPGVGHLLLAVERLGLTNLRVMRTDARALLRPPPDGGLPAASLAAVQLFFPDPWPKKRHHKRRIVQPDFMQDVARALTAGGIFHAATDWAPYAEHMRAVLEAMPALFENTAGAGRFAERPASRPPTKFERRGERLGHEVLDLVYRRR</sequence>
<dbReference type="NCBIfam" id="TIGR00091">
    <property type="entry name" value="tRNA (guanosine(46)-N7)-methyltransferase TrmB"/>
    <property type="match status" value="1"/>
</dbReference>
<evidence type="ECO:0000313" key="9">
    <source>
        <dbReference type="EMBL" id="MBK1632579.1"/>
    </source>
</evidence>
<feature type="binding site" evidence="7">
    <location>
        <begin position="272"/>
        <end position="275"/>
    </location>
    <ligand>
        <name>substrate</name>
    </ligand>
</feature>
<evidence type="ECO:0000256" key="7">
    <source>
        <dbReference type="HAMAP-Rule" id="MF_01057"/>
    </source>
</evidence>
<comment type="catalytic activity">
    <reaction evidence="1 7">
        <text>guanosine(46) in tRNA + S-adenosyl-L-methionine = N(7)-methylguanosine(46) in tRNA + S-adenosyl-L-homocysteine</text>
        <dbReference type="Rhea" id="RHEA:42708"/>
        <dbReference type="Rhea" id="RHEA-COMP:10188"/>
        <dbReference type="Rhea" id="RHEA-COMP:10189"/>
        <dbReference type="ChEBI" id="CHEBI:57856"/>
        <dbReference type="ChEBI" id="CHEBI:59789"/>
        <dbReference type="ChEBI" id="CHEBI:74269"/>
        <dbReference type="ChEBI" id="CHEBI:74480"/>
        <dbReference type="EC" id="2.1.1.33"/>
    </reaction>
</comment>
<evidence type="ECO:0000256" key="1">
    <source>
        <dbReference type="ARBA" id="ARBA00000142"/>
    </source>
</evidence>
<keyword evidence="3 7" id="KW-0489">Methyltransferase</keyword>
<keyword evidence="10" id="KW-1185">Reference proteome</keyword>
<gene>
    <name evidence="7" type="primary">trmB</name>
    <name evidence="9" type="ORF">CKO31_17890</name>
</gene>
<evidence type="ECO:0000256" key="8">
    <source>
        <dbReference type="SAM" id="MobiDB-lite"/>
    </source>
</evidence>
<evidence type="ECO:0000256" key="6">
    <source>
        <dbReference type="ARBA" id="ARBA00022694"/>
    </source>
</evidence>
<comment type="function">
    <text evidence="2 7">Catalyzes the formation of N(7)-methylguanine at position 46 (m7G46) in tRNA.</text>
</comment>
<feature type="binding site" evidence="7">
    <location>
        <position position="171"/>
    </location>
    <ligand>
        <name>S-adenosyl-L-methionine</name>
        <dbReference type="ChEBI" id="CHEBI:59789"/>
    </ligand>
</feature>
<feature type="binding site" evidence="7">
    <location>
        <position position="202"/>
    </location>
    <ligand>
        <name>substrate</name>
    </ligand>
</feature>
<comment type="caution">
    <text evidence="7">Lacks conserved residue(s) required for the propagation of feature annotation.</text>
</comment>
<dbReference type="InterPro" id="IPR003358">
    <property type="entry name" value="tRNA_(Gua-N-7)_MeTrfase_Trmb"/>
</dbReference>
<accession>A0ABS1CL69</accession>
<dbReference type="EMBL" id="NRRV01000051">
    <property type="protein sequence ID" value="MBK1632579.1"/>
    <property type="molecule type" value="Genomic_DNA"/>
</dbReference>
<dbReference type="PANTHER" id="PTHR23417:SF14">
    <property type="entry name" value="PENTACOTRIPEPTIDE-REPEAT REGION OF PRORP DOMAIN-CONTAINING PROTEIN"/>
    <property type="match status" value="1"/>
</dbReference>
<feature type="binding site" evidence="7">
    <location>
        <position position="234"/>
    </location>
    <ligand>
        <name>substrate</name>
    </ligand>
</feature>
<keyword evidence="6 7" id="KW-0819">tRNA processing</keyword>
<name>A0ABS1CL69_9GAMM</name>
<dbReference type="Proteomes" id="UP000748752">
    <property type="component" value="Unassembled WGS sequence"/>
</dbReference>
<evidence type="ECO:0000256" key="5">
    <source>
        <dbReference type="ARBA" id="ARBA00022691"/>
    </source>
</evidence>
<reference evidence="9 10" key="1">
    <citation type="journal article" date="2020" name="Microorganisms">
        <title>Osmotic Adaptation and Compatible Solute Biosynthesis of Phototrophic Bacteria as Revealed from Genome Analyses.</title>
        <authorList>
            <person name="Imhoff J.F."/>
            <person name="Rahn T."/>
            <person name="Kunzel S."/>
            <person name="Keller A."/>
            <person name="Neulinger S.C."/>
        </authorList>
    </citation>
    <scope>NUCLEOTIDE SEQUENCE [LARGE SCALE GENOMIC DNA]</scope>
    <source>
        <strain evidence="9 10">DSM 6210</strain>
    </source>
</reference>
<proteinExistence type="inferred from homology"/>
<dbReference type="PANTHER" id="PTHR23417">
    <property type="entry name" value="3-DEOXY-D-MANNO-OCTULOSONIC-ACID TRANSFERASE/TRNA GUANINE-N 7 - -METHYLTRANSFERASE"/>
    <property type="match status" value="1"/>
</dbReference>
<evidence type="ECO:0000313" key="10">
    <source>
        <dbReference type="Proteomes" id="UP000748752"/>
    </source>
</evidence>
<dbReference type="PROSITE" id="PS51625">
    <property type="entry name" value="SAM_MT_TRMB"/>
    <property type="match status" value="1"/>
</dbReference>
<dbReference type="EC" id="2.1.1.33" evidence="7"/>
<feature type="region of interest" description="Disordered" evidence="8">
    <location>
        <begin position="1"/>
        <end position="27"/>
    </location>
</feature>
<protein>
    <recommendedName>
        <fullName evidence="7">tRNA (guanine-N(7)-)-methyltransferase</fullName>
        <ecNumber evidence="7">2.1.1.33</ecNumber>
    </recommendedName>
    <alternativeName>
        <fullName evidence="7">tRNA (guanine(46)-N(7))-methyltransferase</fullName>
    </alternativeName>
    <alternativeName>
        <fullName evidence="7">tRNA(m7G46)-methyltransferase</fullName>
    </alternativeName>
</protein>
<dbReference type="Gene3D" id="3.40.50.150">
    <property type="entry name" value="Vaccinia Virus protein VP39"/>
    <property type="match status" value="1"/>
</dbReference>
<evidence type="ECO:0000256" key="2">
    <source>
        <dbReference type="ARBA" id="ARBA00003015"/>
    </source>
</evidence>
<evidence type="ECO:0000256" key="4">
    <source>
        <dbReference type="ARBA" id="ARBA00022679"/>
    </source>
</evidence>
<feature type="binding site" evidence="7">
    <location>
        <position position="198"/>
    </location>
    <ligand>
        <name>S-adenosyl-L-methionine</name>
        <dbReference type="ChEBI" id="CHEBI:59789"/>
    </ligand>
</feature>
<dbReference type="Pfam" id="PF02390">
    <property type="entry name" value="Methyltransf_4"/>
    <property type="match status" value="1"/>
</dbReference>